<evidence type="ECO:0000313" key="3">
    <source>
        <dbReference type="Proteomes" id="UP000237105"/>
    </source>
</evidence>
<reference evidence="3" key="1">
    <citation type="submission" date="2016-06" db="EMBL/GenBank/DDBJ databases">
        <title>Parallel loss of symbiosis genes in relatives of nitrogen-fixing non-legume Parasponia.</title>
        <authorList>
            <person name="Van Velzen R."/>
            <person name="Holmer R."/>
            <person name="Bu F."/>
            <person name="Rutten L."/>
            <person name="Van Zeijl A."/>
            <person name="Liu W."/>
            <person name="Santuari L."/>
            <person name="Cao Q."/>
            <person name="Sharma T."/>
            <person name="Shen D."/>
            <person name="Roswanjaya Y."/>
            <person name="Wardhani T."/>
            <person name="Kalhor M.S."/>
            <person name="Jansen J."/>
            <person name="Van den Hoogen J."/>
            <person name="Gungor B."/>
            <person name="Hartog M."/>
            <person name="Hontelez J."/>
            <person name="Verver J."/>
            <person name="Yang W.-C."/>
            <person name="Schijlen E."/>
            <person name="Repin R."/>
            <person name="Schilthuizen M."/>
            <person name="Schranz E."/>
            <person name="Heidstra R."/>
            <person name="Miyata K."/>
            <person name="Fedorova E."/>
            <person name="Kohlen W."/>
            <person name="Bisseling T."/>
            <person name="Smit S."/>
            <person name="Geurts R."/>
        </authorList>
    </citation>
    <scope>NUCLEOTIDE SEQUENCE [LARGE SCALE GENOMIC DNA]</scope>
    <source>
        <strain evidence="3">cv. WU1-14</strain>
    </source>
</reference>
<keyword evidence="1" id="KW-1133">Transmembrane helix</keyword>
<dbReference type="InterPro" id="IPR007720">
    <property type="entry name" value="PigQ/GPI1"/>
</dbReference>
<gene>
    <name evidence="2" type="ORF">PanWU01x14_328570</name>
</gene>
<keyword evidence="1" id="KW-0472">Membrane</keyword>
<evidence type="ECO:0000256" key="1">
    <source>
        <dbReference type="SAM" id="Phobius"/>
    </source>
</evidence>
<dbReference type="PANTHER" id="PTHR47555">
    <property type="entry name" value="N-ACETYLGLUCOSAMINYL TRANSFERASE COMPONENT FAMILY PROTEIN / GPI1 FAMILY PROTEIN"/>
    <property type="match status" value="1"/>
</dbReference>
<dbReference type="EMBL" id="JXTB01000570">
    <property type="protein sequence ID" value="PON36417.1"/>
    <property type="molecule type" value="Genomic_DNA"/>
</dbReference>
<dbReference type="GO" id="GO:0006506">
    <property type="term" value="P:GPI anchor biosynthetic process"/>
    <property type="evidence" value="ECO:0007669"/>
    <property type="project" value="InterPro"/>
</dbReference>
<dbReference type="GO" id="GO:0016740">
    <property type="term" value="F:transferase activity"/>
    <property type="evidence" value="ECO:0007669"/>
    <property type="project" value="UniProtKB-KW"/>
</dbReference>
<dbReference type="GO" id="GO:0016020">
    <property type="term" value="C:membrane"/>
    <property type="evidence" value="ECO:0007669"/>
    <property type="project" value="InterPro"/>
</dbReference>
<name>A0A2P5AIS7_PARAD</name>
<comment type="caution">
    <text evidence="2">The sequence shown here is derived from an EMBL/GenBank/DDBJ whole genome shotgun (WGS) entry which is preliminary data.</text>
</comment>
<proteinExistence type="predicted"/>
<protein>
    <submittedName>
        <fullName evidence="2">N-acetylglucosaminyl transferase component</fullName>
    </submittedName>
</protein>
<evidence type="ECO:0000313" key="2">
    <source>
        <dbReference type="EMBL" id="PON36417.1"/>
    </source>
</evidence>
<feature type="transmembrane region" description="Helical" evidence="1">
    <location>
        <begin position="67"/>
        <end position="88"/>
    </location>
</feature>
<dbReference type="PANTHER" id="PTHR47555:SF2">
    <property type="entry name" value="N-ACETYLGLUCOSAMINYL TRANSFERASE COMPONENT FAMILY PROTEIN _ GPI1 FAMILY PROTEIN"/>
    <property type="match status" value="1"/>
</dbReference>
<keyword evidence="1" id="KW-0812">Transmembrane</keyword>
<feature type="transmembrane region" description="Helical" evidence="1">
    <location>
        <begin position="100"/>
        <end position="122"/>
    </location>
</feature>
<accession>A0A2P5AIS7</accession>
<keyword evidence="3" id="KW-1185">Reference proteome</keyword>
<dbReference type="OrthoDB" id="70250at2759"/>
<keyword evidence="2" id="KW-0808">Transferase</keyword>
<dbReference type="Pfam" id="PF05024">
    <property type="entry name" value="Gpi1"/>
    <property type="match status" value="1"/>
</dbReference>
<organism evidence="2 3">
    <name type="scientific">Parasponia andersonii</name>
    <name type="common">Sponia andersonii</name>
    <dbReference type="NCBI Taxonomy" id="3476"/>
    <lineage>
        <taxon>Eukaryota</taxon>
        <taxon>Viridiplantae</taxon>
        <taxon>Streptophyta</taxon>
        <taxon>Embryophyta</taxon>
        <taxon>Tracheophyta</taxon>
        <taxon>Spermatophyta</taxon>
        <taxon>Magnoliopsida</taxon>
        <taxon>eudicotyledons</taxon>
        <taxon>Gunneridae</taxon>
        <taxon>Pentapetalae</taxon>
        <taxon>rosids</taxon>
        <taxon>fabids</taxon>
        <taxon>Rosales</taxon>
        <taxon>Cannabaceae</taxon>
        <taxon>Parasponia</taxon>
    </lineage>
</organism>
<feature type="transmembrane region" description="Helical" evidence="1">
    <location>
        <begin position="7"/>
        <end position="28"/>
    </location>
</feature>
<dbReference type="Proteomes" id="UP000237105">
    <property type="component" value="Unassembled WGS sequence"/>
</dbReference>
<sequence length="305" mass="33813">MQRYSLWSSLVADVFLGNLIGLVLLFHAESASLWVLNFADEVTNNLLRSGCVWLMGVPAGFKLNTELATVLGMISLNAVQIWSTLWIFVGLDVIFFIKALAILGIVFGVTLPAALIVDLITLATLHVSSIHCLISLLYSTQIQAIASLWRLFRGQKWNPLRQRLDSYDYTVKQHIVGSLLRFPSGIWFDIVSCRSDTSDSYDGIDSPSEKLSLKKGMSKENSSYMISFLHSNFMTLGQVALPHYKTVFSGISRSSIAASAYGVLTGKRLGSTLVADLPSPMPWVSIPCKDYWFLCRDSILACLRT</sequence>
<dbReference type="STRING" id="3476.A0A2P5AIS7"/>
<dbReference type="AlphaFoldDB" id="A0A2P5AIS7"/>